<evidence type="ECO:0000259" key="2">
    <source>
        <dbReference type="PROSITE" id="PS50022"/>
    </source>
</evidence>
<dbReference type="GO" id="GO:0005509">
    <property type="term" value="F:calcium ion binding"/>
    <property type="evidence" value="ECO:0007669"/>
    <property type="project" value="InterPro"/>
</dbReference>
<organism evidence="3 4">
    <name type="scientific">Chryseobacterium potabilaquae</name>
    <dbReference type="NCBI Taxonomy" id="2675057"/>
    <lineage>
        <taxon>Bacteria</taxon>
        <taxon>Pseudomonadati</taxon>
        <taxon>Bacteroidota</taxon>
        <taxon>Flavobacteriia</taxon>
        <taxon>Flavobacteriales</taxon>
        <taxon>Weeksellaceae</taxon>
        <taxon>Chryseobacterium group</taxon>
        <taxon>Chryseobacterium</taxon>
    </lineage>
</organism>
<dbReference type="InterPro" id="IPR000421">
    <property type="entry name" value="FA58C"/>
</dbReference>
<dbReference type="InterPro" id="IPR028974">
    <property type="entry name" value="TSP_type-3_rpt"/>
</dbReference>
<dbReference type="InterPro" id="IPR018247">
    <property type="entry name" value="EF_Hand_1_Ca_BS"/>
</dbReference>
<dbReference type="InterPro" id="IPR013320">
    <property type="entry name" value="ConA-like_dom_sf"/>
</dbReference>
<dbReference type="Gene3D" id="2.60.120.260">
    <property type="entry name" value="Galactose-binding domain-like"/>
    <property type="match status" value="1"/>
</dbReference>
<proteinExistence type="predicted"/>
<dbReference type="RefSeq" id="WP_162033766.1">
    <property type="nucleotide sequence ID" value="NZ_CACVBR010000038.1"/>
</dbReference>
<dbReference type="InterPro" id="IPR008979">
    <property type="entry name" value="Galactose-bd-like_sf"/>
</dbReference>
<sequence>MENKTNYTQKILFLSLGIFVLLVCSGAMAFGQSAPGGVTSGLNLWLKGDDEYSGDQWKDKSTFGFTFLQPTAANQPTTGVMNFNKAARFDGGDDFLNLSTSLSSFLNGNINNDHTQIVALSSSSSLNLGVSDFDGTCGLSGDIIWNTYGNTWMDTGCNVSQPDYGASTPITPHVSYLNTYTYVNSPGQVYTYRDNIQTGSGNPVSVTSGFTLATIGYGNLGGFYAGDMGEYIVYNRVISDIERQRIDSYLAIRYGVTLGTINTPINYLAADGTTVYWNGDAAYQNNVAGIGRDDATALNQKQSKSQNIGLQPIIGNVDIVDNNANNTHNFTSDTSYLVWGDDAGSTTFATPFYFGNSNYRMTRIWKVQETGTVGMIKVALPVSQISGINNLKLIVSNDTLFDGADNAISMNEESLGGVRYYTATVDLSTGQFFSFAGTVIAPGAVAEVGLWLRADLGNSTEATYFEVPAASRTASSSFTDPSLSPENSTLSSTTSWSALNVAAGEYLTLDLGGIQNVKGVVTKGRGDFGQWVTEYTVSYSTDNISYTDMGKTFKGNIDQNTEVVNLFGPSINARYIRLTVTGFNGRPSMRADVVQAITLANDTDVIANWADQSGNSNNATQPVVSVRPVYLNNSTDNINFNPVLSFNGSQNMHDADGIVGVNTYTDAAAFVVNSTTLASNSAVFIENLGTGGSLDLLIPWGDNIIYWDGAENSRIQAAWGGTLQTPYLWTGWNNSTLTTKTSLRRNGLEIVSGTVLNPYTGNNSSMIFGNGGYNGRIGDIIIYNRPLSDQERNRVESYMAIKFGLTLDQTIVQNYVSSNGAIVWDTSNNNNYNNNIAGIIRDDASLLNQKQSKSVNTGFQPIIGNVTIADTNLNNTNNFATNFSSLLWGSDTESVSFVTPFNFGNSNYRMTRSWKIQETGTVGMVKVALPANQILGNISKPYLVISSDAVFDGNDTRVQMNIESINGEQYYTAITDFVTGQYFTFSAAATAPGGVNTGLVSWYKQNVNNTNTIWRNAINTDDATGTGVYNLDTDLLNFNASYSFNTSGIFTLPATLDLNGSYSVFGVSELKTAGLNGRVFGSALSNVVLGYYSNHMNAIYYDGDPNSVILGTNSVVSSTLDAKQYTYIRDGGPFSFYGNGTAILSGATSGATPFRGTIGGASGENSHVIVPEYITYNSALSPVDQNKVESYLALKYGYTKSGDYISSAGAPFWTTVSNHNNKVAGIGRDDASGLEQKVAKSTDTGTVLTISTDMNFSSPNDELSRVPLNNDNSFVVIGSDNGSAEVRIATDLMSGFNTRIEREWRVQNTNFTQNVNLQFTRPDLNVTDWHVIWDADDDFTSGAIDLGTLNENGQISVPGSQLNTGYFALMTNGDDSDGDGILDLDDLDDDNDGIPDNAECLSVTNLGNWQLNDNAYINNDEIVITDDILGQRGQIWYKNKIDVTQSFNYRFDIFLGDHVGADGVAFAIQTAGDHASGTAGDGIGISGVVPAMVIEFDTYYNVPQIYPGRNDLDGYNHVALESTTSVGFNPHNNNNGSYVRYLNLTDGKYHSVEISYVASSQRLEVYLDENMILQTTTNIATDFLAGATEAYIGFTGSTGAQSNLQKIRNKAFFGSSHGQCDTDNDGILNVLDLDSDNDGCVDALEGDEKVTLNQLVDAGGTVTVGTGSTASNKNICASSSCVDAQGVPLLVNPGNAADIGNDVGQGVGISQNATLNACVDTDGDGIADYIDSDDDNDGILDIDECSSSVGSATFSTSNNSPYSFTAPAADLGFVFDVYTLDNSFNLNINGIHLANNEIQFCTYCPSGGVHNIRFVDGSMYGINGMPEIWQVIGSEATNPTIRIIINPDGSVAMYGSKFSGGPLYPLELFSGTTFNTIFWNTSTDNTVSISQIVDGPTNMSGKGSGYKKGFCDIDNDGISNELDLDSDGDGCFDALEGSGNVESSQLNTDGSINIIANGGINSHGVPNLVGAGGIANSEGEIGQGIGSSQDAAIQPVGCGSCYKPAVTIGNTLDTTFGITALGRAGNNGDNWPMVRKGGWVALEAKTKGLVLNRVPFDGSGNPIGISSSNFVEGMIVYDTTNHLLKIYTTTDNGTTYNWLTVGTPACPE</sequence>
<dbReference type="CDD" id="cd01951">
    <property type="entry name" value="lectin_L-type"/>
    <property type="match status" value="1"/>
</dbReference>
<evidence type="ECO:0000313" key="4">
    <source>
        <dbReference type="Proteomes" id="UP000445144"/>
    </source>
</evidence>
<dbReference type="GO" id="GO:0005975">
    <property type="term" value="P:carbohydrate metabolic process"/>
    <property type="evidence" value="ECO:0007669"/>
    <property type="project" value="UniProtKB-ARBA"/>
</dbReference>
<dbReference type="PANTHER" id="PTHR24543">
    <property type="entry name" value="MULTICOPPER OXIDASE-RELATED"/>
    <property type="match status" value="1"/>
</dbReference>
<evidence type="ECO:0000256" key="1">
    <source>
        <dbReference type="SAM" id="SignalP"/>
    </source>
</evidence>
<evidence type="ECO:0000313" key="3">
    <source>
        <dbReference type="EMBL" id="CAA7197055.1"/>
    </source>
</evidence>
<dbReference type="GO" id="GO:0004553">
    <property type="term" value="F:hydrolase activity, hydrolyzing O-glycosyl compounds"/>
    <property type="evidence" value="ECO:0007669"/>
    <property type="project" value="UniProtKB-ARBA"/>
</dbReference>
<protein>
    <submittedName>
        <fullName evidence="3">Pesticidal crystal protein Cry22Aa</fullName>
    </submittedName>
</protein>
<dbReference type="Proteomes" id="UP000445144">
    <property type="component" value="Unassembled WGS sequence"/>
</dbReference>
<dbReference type="SUPFAM" id="SSF49785">
    <property type="entry name" value="Galactose-binding domain-like"/>
    <property type="match status" value="1"/>
</dbReference>
<dbReference type="InterPro" id="IPR056573">
    <property type="entry name" value="Lectin_L-type_dom"/>
</dbReference>
<keyword evidence="4" id="KW-1185">Reference proteome</keyword>
<dbReference type="SUPFAM" id="SSF49899">
    <property type="entry name" value="Concanavalin A-like lectins/glucanases"/>
    <property type="match status" value="1"/>
</dbReference>
<dbReference type="SMART" id="SM00231">
    <property type="entry name" value="FA58C"/>
    <property type="match status" value="1"/>
</dbReference>
<feature type="domain" description="F5/8 type C" evidence="2">
    <location>
        <begin position="451"/>
        <end position="596"/>
    </location>
</feature>
<dbReference type="SUPFAM" id="SSF103647">
    <property type="entry name" value="TSP type-3 repeat"/>
    <property type="match status" value="1"/>
</dbReference>
<dbReference type="PROSITE" id="PS01285">
    <property type="entry name" value="FA58C_1"/>
    <property type="match status" value="1"/>
</dbReference>
<dbReference type="PANTHER" id="PTHR24543:SF334">
    <property type="entry name" value="F5_8 TYPE C DOMAIN-CONTAINING PROTEIN"/>
    <property type="match status" value="1"/>
</dbReference>
<accession>A0A6N4XDH6</accession>
<reference evidence="3 4" key="1">
    <citation type="submission" date="2020-01" db="EMBL/GenBank/DDBJ databases">
        <authorList>
            <person name="Rodrigo-Torres L."/>
            <person name="Arahal R. D."/>
            <person name="Lucena T."/>
        </authorList>
    </citation>
    <scope>NUCLEOTIDE SEQUENCE [LARGE SCALE GENOMIC DNA]</scope>
    <source>
        <strain evidence="3 4">CECT 9293</strain>
    </source>
</reference>
<dbReference type="PROSITE" id="PS00018">
    <property type="entry name" value="EF_HAND_1"/>
    <property type="match status" value="1"/>
</dbReference>
<feature type="chain" id="PRO_5027023423" evidence="1">
    <location>
        <begin position="30"/>
        <end position="2108"/>
    </location>
</feature>
<dbReference type="PROSITE" id="PS50022">
    <property type="entry name" value="FA58C_3"/>
    <property type="match status" value="1"/>
</dbReference>
<dbReference type="Pfam" id="PF18483">
    <property type="entry name" value="Lectin_L-type_dom"/>
    <property type="match status" value="1"/>
</dbReference>
<feature type="signal peptide" evidence="1">
    <location>
        <begin position="1"/>
        <end position="29"/>
    </location>
</feature>
<name>A0A6N4XDH6_9FLAO</name>
<dbReference type="Pfam" id="PF26628">
    <property type="entry name" value="DUF8202"/>
    <property type="match status" value="3"/>
</dbReference>
<gene>
    <name evidence="3" type="ORF">CHRY9293_03112</name>
</gene>
<dbReference type="Gene3D" id="2.60.120.200">
    <property type="match status" value="1"/>
</dbReference>
<dbReference type="Pfam" id="PF00754">
    <property type="entry name" value="F5_F8_type_C"/>
    <property type="match status" value="1"/>
</dbReference>
<dbReference type="InterPro" id="IPR058515">
    <property type="entry name" value="DUF8202"/>
</dbReference>
<keyword evidence="1" id="KW-0732">Signal</keyword>
<dbReference type="EMBL" id="CACVBR010000038">
    <property type="protein sequence ID" value="CAA7197055.1"/>
    <property type="molecule type" value="Genomic_DNA"/>
</dbReference>